<dbReference type="Gene3D" id="3.90.76.10">
    <property type="entry name" value="Dipeptide-binding Protein, Domain 1"/>
    <property type="match status" value="1"/>
</dbReference>
<name>A0ABT1JFN6_ACTCY</name>
<evidence type="ECO:0000313" key="6">
    <source>
        <dbReference type="EMBL" id="MCP2331305.1"/>
    </source>
</evidence>
<sequence>MPGSPSTGSASTASNDAIPRSTRAPRRRSVLTALAATAAFTAAACSGDAATGTATNSLTIYDGATGQFSSNFNPFLETSNGAARGIIYETLLFFNRAAADDVRPVLAEDHSWSEDGTTVTFTLREGVRWSDGEPFTSDDVVHTFEAMAEHPGLNKAALPIVSATAHSDTEVSITLDRPSYSDLWFIAGQTYIVPEHLWADLEDPVTHLNSDPVGTGAFALDSFSAQSIGLAANTDYWDPEKPHLDTVRFVSHSGNQTALSALQAGQVDWSGIFIPDVENTFVNRAEGNVSLAVPQFITVLMPNLEEGPTRDRAVREAIYHGIEREQINDLAFEGYHELPSPAQIILPRDEVWLAEEFRDEFAGHDPDRARRILEDAGYEEGGDGVFVSPDGDRLSLAVKVVTGYTDQINAIQVMTEQLAEVGIELRTQEVSRAAFVSDRDNGRFELAIDSLYGGPDPFGLYDDFLNSAAAAPIGEPASKNYARFRDDEVDEALTRIAGTDDGEQHREAYATIQRRVAEELPYIPVLQTHGVAQFAGGRVTGWPTEDDPYALPMPYSYPDIGIVTATLRPAG</sequence>
<feature type="region of interest" description="Disordered" evidence="4">
    <location>
        <begin position="1"/>
        <end position="25"/>
    </location>
</feature>
<evidence type="ECO:0000256" key="1">
    <source>
        <dbReference type="ARBA" id="ARBA00005695"/>
    </source>
</evidence>
<dbReference type="Gene3D" id="3.40.190.10">
    <property type="entry name" value="Periplasmic binding protein-like II"/>
    <property type="match status" value="1"/>
</dbReference>
<dbReference type="InterPro" id="IPR039424">
    <property type="entry name" value="SBP_5"/>
</dbReference>
<dbReference type="PIRSF" id="PIRSF002741">
    <property type="entry name" value="MppA"/>
    <property type="match status" value="1"/>
</dbReference>
<protein>
    <submittedName>
        <fullName evidence="6">Peptide/nickel transport system substrate-binding protein</fullName>
    </submittedName>
</protein>
<reference evidence="6 7" key="1">
    <citation type="submission" date="2013-07" db="EMBL/GenBank/DDBJ databases">
        <authorList>
            <consortium name="DOE Joint Genome Institute"/>
            <person name="Reeve W."/>
            <person name="Huntemann M."/>
            <person name="Han J."/>
            <person name="Chen A."/>
            <person name="Kyrpides N."/>
            <person name="Mavromatis K."/>
            <person name="Markowitz V."/>
            <person name="Palaniappan K."/>
            <person name="Ivanova N."/>
            <person name="Schaumberg A."/>
            <person name="Pati A."/>
            <person name="Liolios K."/>
            <person name="Nordberg H.P."/>
            <person name="Cantor M.N."/>
            <person name="Hua S.X."/>
            <person name="Woyke T."/>
        </authorList>
    </citation>
    <scope>NUCLEOTIDE SEQUENCE [LARGE SCALE GENOMIC DNA]</scope>
    <source>
        <strain evidence="6 7">DSM 43889</strain>
    </source>
</reference>
<dbReference type="EMBL" id="AUBJ02000001">
    <property type="protein sequence ID" value="MCP2331305.1"/>
    <property type="molecule type" value="Genomic_DNA"/>
</dbReference>
<reference evidence="6 7" key="2">
    <citation type="submission" date="2022-06" db="EMBL/GenBank/DDBJ databases">
        <title>Genomic Encyclopedia of Type Strains, Phase I: the one thousand microbial genomes (KMG-I) project.</title>
        <authorList>
            <person name="Kyrpides N."/>
        </authorList>
    </citation>
    <scope>NUCLEOTIDE SEQUENCE [LARGE SCALE GENOMIC DNA]</scope>
    <source>
        <strain evidence="6 7">DSM 43889</strain>
    </source>
</reference>
<evidence type="ECO:0000259" key="5">
    <source>
        <dbReference type="Pfam" id="PF00496"/>
    </source>
</evidence>
<organism evidence="6 7">
    <name type="scientific">Actinoalloteichus caeruleus DSM 43889</name>
    <dbReference type="NCBI Taxonomy" id="1120930"/>
    <lineage>
        <taxon>Bacteria</taxon>
        <taxon>Bacillati</taxon>
        <taxon>Actinomycetota</taxon>
        <taxon>Actinomycetes</taxon>
        <taxon>Pseudonocardiales</taxon>
        <taxon>Pseudonocardiaceae</taxon>
        <taxon>Actinoalloteichus</taxon>
        <taxon>Actinoalloteichus cyanogriseus</taxon>
    </lineage>
</organism>
<dbReference type="CDD" id="cd08509">
    <property type="entry name" value="PBP2_TmCBP_oligosaccharides_like"/>
    <property type="match status" value="1"/>
</dbReference>
<comment type="similarity">
    <text evidence="1">Belongs to the bacterial solute-binding protein 5 family.</text>
</comment>
<dbReference type="Pfam" id="PF00496">
    <property type="entry name" value="SBP_bac_5"/>
    <property type="match status" value="1"/>
</dbReference>
<dbReference type="Gene3D" id="3.10.105.10">
    <property type="entry name" value="Dipeptide-binding Protein, Domain 3"/>
    <property type="match status" value="1"/>
</dbReference>
<dbReference type="SUPFAM" id="SSF53850">
    <property type="entry name" value="Periplasmic binding protein-like II"/>
    <property type="match status" value="1"/>
</dbReference>
<keyword evidence="3" id="KW-0732">Signal</keyword>
<comment type="caution">
    <text evidence="6">The sequence shown here is derived from an EMBL/GenBank/DDBJ whole genome shotgun (WGS) entry which is preliminary data.</text>
</comment>
<accession>A0ABT1JFN6</accession>
<keyword evidence="7" id="KW-1185">Reference proteome</keyword>
<evidence type="ECO:0000256" key="2">
    <source>
        <dbReference type="ARBA" id="ARBA00022448"/>
    </source>
</evidence>
<dbReference type="PANTHER" id="PTHR30290">
    <property type="entry name" value="PERIPLASMIC BINDING COMPONENT OF ABC TRANSPORTER"/>
    <property type="match status" value="1"/>
</dbReference>
<feature type="domain" description="Solute-binding protein family 5" evidence="5">
    <location>
        <begin position="102"/>
        <end position="468"/>
    </location>
</feature>
<proteinExistence type="inferred from homology"/>
<evidence type="ECO:0000256" key="4">
    <source>
        <dbReference type="SAM" id="MobiDB-lite"/>
    </source>
</evidence>
<dbReference type="InterPro" id="IPR030678">
    <property type="entry name" value="Peptide/Ni-bd"/>
</dbReference>
<evidence type="ECO:0000313" key="7">
    <source>
        <dbReference type="Proteomes" id="UP000791080"/>
    </source>
</evidence>
<dbReference type="PANTHER" id="PTHR30290:SF9">
    <property type="entry name" value="OLIGOPEPTIDE-BINDING PROTEIN APPA"/>
    <property type="match status" value="1"/>
</dbReference>
<dbReference type="Proteomes" id="UP000791080">
    <property type="component" value="Unassembled WGS sequence"/>
</dbReference>
<gene>
    <name evidence="6" type="ORF">G443_001575</name>
</gene>
<evidence type="ECO:0000256" key="3">
    <source>
        <dbReference type="ARBA" id="ARBA00022729"/>
    </source>
</evidence>
<dbReference type="RefSeq" id="WP_026420768.1">
    <property type="nucleotide sequence ID" value="NZ_AUBJ02000001.1"/>
</dbReference>
<feature type="compositionally biased region" description="Low complexity" evidence="4">
    <location>
        <begin position="1"/>
        <end position="14"/>
    </location>
</feature>
<keyword evidence="2" id="KW-0813">Transport</keyword>
<dbReference type="InterPro" id="IPR000914">
    <property type="entry name" value="SBP_5_dom"/>
</dbReference>